<feature type="transmembrane region" description="Helical" evidence="7">
    <location>
        <begin position="329"/>
        <end position="353"/>
    </location>
</feature>
<evidence type="ECO:0000256" key="5">
    <source>
        <dbReference type="ARBA" id="ARBA00022989"/>
    </source>
</evidence>
<evidence type="ECO:0000256" key="1">
    <source>
        <dbReference type="ARBA" id="ARBA00004651"/>
    </source>
</evidence>
<feature type="transmembrane region" description="Helical" evidence="7">
    <location>
        <begin position="80"/>
        <end position="100"/>
    </location>
</feature>
<name>A0ABS0GSP9_9ACTN</name>
<dbReference type="PANTHER" id="PTHR23514:SF3">
    <property type="entry name" value="BYPASS OF STOP CODON PROTEIN 6"/>
    <property type="match status" value="1"/>
</dbReference>
<feature type="transmembrane region" description="Helical" evidence="7">
    <location>
        <begin position="168"/>
        <end position="186"/>
    </location>
</feature>
<gene>
    <name evidence="9" type="ORF">I0C86_08580</name>
</gene>
<dbReference type="Proteomes" id="UP000638560">
    <property type="component" value="Unassembled WGS sequence"/>
</dbReference>
<reference evidence="9 10" key="1">
    <citation type="submission" date="2020-11" db="EMBL/GenBank/DDBJ databases">
        <title>A novel isolate from a Black sea contaminated sediment with potential to produce alkanes: Plantactinospora alkalitolerans sp. nov.</title>
        <authorList>
            <person name="Carro L."/>
            <person name="Veyisoglu A."/>
            <person name="Guven K."/>
            <person name="Schumann P."/>
            <person name="Klenk H.-P."/>
            <person name="Sahin N."/>
        </authorList>
    </citation>
    <scope>NUCLEOTIDE SEQUENCE [LARGE SCALE GENOMIC DNA]</scope>
    <source>
        <strain evidence="9 10">S1510</strain>
    </source>
</reference>
<feature type="transmembrane region" description="Helical" evidence="7">
    <location>
        <begin position="106"/>
        <end position="128"/>
    </location>
</feature>
<evidence type="ECO:0000256" key="6">
    <source>
        <dbReference type="ARBA" id="ARBA00023136"/>
    </source>
</evidence>
<evidence type="ECO:0000259" key="8">
    <source>
        <dbReference type="PROSITE" id="PS50850"/>
    </source>
</evidence>
<dbReference type="InterPro" id="IPR051788">
    <property type="entry name" value="MFS_Transporter"/>
</dbReference>
<dbReference type="Gene3D" id="1.20.1250.20">
    <property type="entry name" value="MFS general substrate transporter like domains"/>
    <property type="match status" value="2"/>
</dbReference>
<evidence type="ECO:0000256" key="4">
    <source>
        <dbReference type="ARBA" id="ARBA00022692"/>
    </source>
</evidence>
<dbReference type="EMBL" id="JADPUN010000102">
    <property type="protein sequence ID" value="MBF9129039.1"/>
    <property type="molecule type" value="Genomic_DNA"/>
</dbReference>
<evidence type="ECO:0000313" key="10">
    <source>
        <dbReference type="Proteomes" id="UP000638560"/>
    </source>
</evidence>
<evidence type="ECO:0000256" key="3">
    <source>
        <dbReference type="ARBA" id="ARBA00022448"/>
    </source>
</evidence>
<keyword evidence="5 7" id="KW-1133">Transmembrane helix</keyword>
<keyword evidence="3" id="KW-0813">Transport</keyword>
<feature type="transmembrane region" description="Helical" evidence="7">
    <location>
        <begin position="240"/>
        <end position="265"/>
    </location>
</feature>
<feature type="transmembrane region" description="Helical" evidence="7">
    <location>
        <begin position="52"/>
        <end position="73"/>
    </location>
</feature>
<evidence type="ECO:0000256" key="7">
    <source>
        <dbReference type="SAM" id="Phobius"/>
    </source>
</evidence>
<feature type="transmembrane region" description="Helical" evidence="7">
    <location>
        <begin position="271"/>
        <end position="293"/>
    </location>
</feature>
<dbReference type="InterPro" id="IPR011701">
    <property type="entry name" value="MFS"/>
</dbReference>
<keyword evidence="6 7" id="KW-0472">Membrane</keyword>
<dbReference type="InterPro" id="IPR020846">
    <property type="entry name" value="MFS_dom"/>
</dbReference>
<comment type="caution">
    <text evidence="9">The sequence shown here is derived from an EMBL/GenBank/DDBJ whole genome shotgun (WGS) entry which is preliminary data.</text>
</comment>
<evidence type="ECO:0000313" key="9">
    <source>
        <dbReference type="EMBL" id="MBF9129039.1"/>
    </source>
</evidence>
<feature type="transmembrane region" description="Helical" evidence="7">
    <location>
        <begin position="365"/>
        <end position="387"/>
    </location>
</feature>
<dbReference type="PANTHER" id="PTHR23514">
    <property type="entry name" value="BYPASS OF STOP CODON PROTEIN 6"/>
    <property type="match status" value="1"/>
</dbReference>
<comment type="similarity">
    <text evidence="2">Belongs to the major facilitator superfamily.</text>
</comment>
<accession>A0ABS0GSP9</accession>
<dbReference type="RefSeq" id="WP_196200682.1">
    <property type="nucleotide sequence ID" value="NZ_JADPUN010000102.1"/>
</dbReference>
<keyword evidence="10" id="KW-1185">Reference proteome</keyword>
<organism evidence="9 10">
    <name type="scientific">Plantactinospora alkalitolerans</name>
    <dbReference type="NCBI Taxonomy" id="2789879"/>
    <lineage>
        <taxon>Bacteria</taxon>
        <taxon>Bacillati</taxon>
        <taxon>Actinomycetota</taxon>
        <taxon>Actinomycetes</taxon>
        <taxon>Micromonosporales</taxon>
        <taxon>Micromonosporaceae</taxon>
        <taxon>Plantactinospora</taxon>
    </lineage>
</organism>
<dbReference type="InterPro" id="IPR036259">
    <property type="entry name" value="MFS_trans_sf"/>
</dbReference>
<dbReference type="PROSITE" id="PS50850">
    <property type="entry name" value="MFS"/>
    <property type="match status" value="1"/>
</dbReference>
<comment type="subcellular location">
    <subcellularLocation>
        <location evidence="1">Cell membrane</location>
        <topology evidence="1">Multi-pass membrane protein</topology>
    </subcellularLocation>
</comment>
<dbReference type="Pfam" id="PF07690">
    <property type="entry name" value="MFS_1"/>
    <property type="match status" value="1"/>
</dbReference>
<feature type="transmembrane region" description="Helical" evidence="7">
    <location>
        <begin position="393"/>
        <end position="412"/>
    </location>
</feature>
<dbReference type="SUPFAM" id="SSF103473">
    <property type="entry name" value="MFS general substrate transporter"/>
    <property type="match status" value="1"/>
</dbReference>
<feature type="transmembrane region" description="Helical" evidence="7">
    <location>
        <begin position="140"/>
        <end position="162"/>
    </location>
</feature>
<evidence type="ECO:0000256" key="2">
    <source>
        <dbReference type="ARBA" id="ARBA00008335"/>
    </source>
</evidence>
<feature type="transmembrane region" description="Helical" evidence="7">
    <location>
        <begin position="305"/>
        <end position="323"/>
    </location>
</feature>
<keyword evidence="4 7" id="KW-0812">Transmembrane</keyword>
<feature type="domain" description="Major facilitator superfamily (MFS) profile" evidence="8">
    <location>
        <begin position="17"/>
        <end position="415"/>
    </location>
</feature>
<proteinExistence type="inferred from homology"/>
<sequence length="433" mass="43171">MSTTPAATTPGTTRTSLLVLAYLAFVSLGLPDGLLGVGWPSIRSDFTVSTEAVGLLLTSGTVGYLVSSVVAGFTIARLGVGWLLAGSTALASLALTGYAGSPGLPLMVGCALLLGLGSGAIDAGLNAYAAGAFGPRHMNWLHACFGLGVAIGPLIMTTALGAGLAWRWGYGIVAAAQAVLALAFVLTARNWAQHRAVPDGPTPTDVSGDPGVPDVPGVPGVPVPPAGPVRIRATLALPAVWFGALTFAVYVAIEVAAGLWAFLLLTENRGMSATAAGLGVSLYWGSLFVGRVVQGLFANRLGTRSVLLGSMLGMAAGSALVAVPGPAWLAVLGLAIIGFGAAAVFPLLTLTTAERVGQQHADRAIGVQIGAAGLGGALLPAALGVLIGRTSVAALGPALVVASLAMLALYWASNRPRSGPVPERPGQPAGTTG</sequence>
<protein>
    <submittedName>
        <fullName evidence="9">MFS transporter</fullName>
    </submittedName>
</protein>